<keyword evidence="13 29" id="KW-0067">ATP-binding</keyword>
<dbReference type="GO" id="GO:0004674">
    <property type="term" value="F:protein serine/threonine kinase activity"/>
    <property type="evidence" value="ECO:0007669"/>
    <property type="project" value="UniProtKB-EC"/>
</dbReference>
<feature type="compositionally biased region" description="Polar residues" evidence="30">
    <location>
        <begin position="193"/>
        <end position="202"/>
    </location>
</feature>
<dbReference type="InterPro" id="IPR027409">
    <property type="entry name" value="GroEL-like_apical_dom_sf"/>
</dbReference>
<evidence type="ECO:0000256" key="5">
    <source>
        <dbReference type="ARBA" id="ARBA00022553"/>
    </source>
</evidence>
<feature type="compositionally biased region" description="Low complexity" evidence="30">
    <location>
        <begin position="207"/>
        <end position="225"/>
    </location>
</feature>
<keyword evidence="6 29" id="KW-0808">Transferase</keyword>
<dbReference type="GO" id="GO:0046488">
    <property type="term" value="P:phosphatidylinositol metabolic process"/>
    <property type="evidence" value="ECO:0007669"/>
    <property type="project" value="UniProtKB-UniRule"/>
</dbReference>
<evidence type="ECO:0000256" key="30">
    <source>
        <dbReference type="SAM" id="MobiDB-lite"/>
    </source>
</evidence>
<evidence type="ECO:0000256" key="7">
    <source>
        <dbReference type="ARBA" id="ARBA00022723"/>
    </source>
</evidence>
<keyword evidence="14" id="KW-0007">Acetylation</keyword>
<feature type="region of interest" description="Disordered" evidence="30">
    <location>
        <begin position="828"/>
        <end position="853"/>
    </location>
</feature>
<feature type="region of interest" description="Disordered" evidence="30">
    <location>
        <begin position="165"/>
        <end position="227"/>
    </location>
</feature>
<comment type="subcellular location">
    <subcellularLocation>
        <location evidence="18">Cytoplasmic vesicle</location>
        <location evidence="18">Phagosome membrane</location>
        <topology evidence="18">Peripheral membrane protein</topology>
    </subcellularLocation>
    <subcellularLocation>
        <location evidence="1">Early endosome membrane</location>
        <topology evidence="1">Peripheral membrane protein</topology>
    </subcellularLocation>
    <subcellularLocation>
        <location evidence="2">Late endosome membrane</location>
        <topology evidence="2">Peripheral membrane protein</topology>
    </subcellularLocation>
</comment>
<feature type="compositionally biased region" description="Polar residues" evidence="30">
    <location>
        <begin position="166"/>
        <end position="177"/>
    </location>
</feature>
<dbReference type="SUPFAM" id="SSF46785">
    <property type="entry name" value="Winged helix' DNA-binding domain"/>
    <property type="match status" value="1"/>
</dbReference>
<dbReference type="FunFam" id="3.30.810.10:FF:000001">
    <property type="entry name" value="1-phosphatidylinositol 3-phosphate 5-kinase FAB1"/>
    <property type="match status" value="1"/>
</dbReference>
<dbReference type="CDD" id="cd03334">
    <property type="entry name" value="Fab1_TCP"/>
    <property type="match status" value="1"/>
</dbReference>
<evidence type="ECO:0000313" key="34">
    <source>
        <dbReference type="EMBL" id="KAF5903118.1"/>
    </source>
</evidence>
<gene>
    <name evidence="34" type="primary">pikfyve</name>
    <name evidence="34" type="ORF">DAT39_007170</name>
</gene>
<dbReference type="Gene3D" id="3.50.7.10">
    <property type="entry name" value="GroEL"/>
    <property type="match status" value="1"/>
</dbReference>
<feature type="compositionally biased region" description="Basic and acidic residues" evidence="30">
    <location>
        <begin position="1644"/>
        <end position="1661"/>
    </location>
</feature>
<dbReference type="SMART" id="SM00330">
    <property type="entry name" value="PIPKc"/>
    <property type="match status" value="1"/>
</dbReference>
<evidence type="ECO:0000259" key="33">
    <source>
        <dbReference type="PROSITE" id="PS51455"/>
    </source>
</evidence>
<dbReference type="GO" id="GO:0032438">
    <property type="term" value="P:melanosome organization"/>
    <property type="evidence" value="ECO:0007669"/>
    <property type="project" value="UniProtKB-ARBA"/>
</dbReference>
<dbReference type="EMBL" id="QNUK01000079">
    <property type="protein sequence ID" value="KAF5903118.1"/>
    <property type="molecule type" value="Genomic_DNA"/>
</dbReference>
<comment type="catalytic activity">
    <reaction evidence="20">
        <text>a 1,2-diacyl-sn-glycero-3-phospho-(1D-myo-inositol) + ATP = a 1,2-diacyl-sn-glycero-3-phospho-(1D-myo-inositol-5-phosphate) + ADP + H(+)</text>
        <dbReference type="Rhea" id="RHEA:44680"/>
        <dbReference type="ChEBI" id="CHEBI:15378"/>
        <dbReference type="ChEBI" id="CHEBI:30616"/>
        <dbReference type="ChEBI" id="CHEBI:57795"/>
        <dbReference type="ChEBI" id="CHEBI:57880"/>
        <dbReference type="ChEBI" id="CHEBI:456216"/>
    </reaction>
    <physiologicalReaction direction="left-to-right" evidence="20">
        <dbReference type="Rhea" id="RHEA:44681"/>
    </physiologicalReaction>
</comment>
<dbReference type="GO" id="GO:0000285">
    <property type="term" value="F:1-phosphatidylinositol-3-phosphate 5-kinase activity"/>
    <property type="evidence" value="ECO:0007669"/>
    <property type="project" value="UniProtKB-EC"/>
</dbReference>
<evidence type="ECO:0000256" key="3">
    <source>
        <dbReference type="ARBA" id="ARBA00012009"/>
    </source>
</evidence>
<dbReference type="SUPFAM" id="SSF57903">
    <property type="entry name" value="FYVE/PHD zinc finger"/>
    <property type="match status" value="1"/>
</dbReference>
<dbReference type="FunFam" id="3.50.7.10:FF:000007">
    <property type="entry name" value="1-phosphatidylinositol 3-phosphate 5-kinase isoform X1"/>
    <property type="match status" value="1"/>
</dbReference>
<dbReference type="GO" id="GO:0030593">
    <property type="term" value="P:neutrophil chemotaxis"/>
    <property type="evidence" value="ECO:0007669"/>
    <property type="project" value="TreeGrafter"/>
</dbReference>
<feature type="domain" description="FYVE-type" evidence="31">
    <location>
        <begin position="47"/>
        <end position="107"/>
    </location>
</feature>
<keyword evidence="11 29" id="KW-0418">Kinase</keyword>
<dbReference type="GO" id="GO:0000139">
    <property type="term" value="C:Golgi membrane"/>
    <property type="evidence" value="ECO:0007669"/>
    <property type="project" value="UniProtKB-ARBA"/>
</dbReference>
<feature type="compositionally biased region" description="Basic and acidic residues" evidence="30">
    <location>
        <begin position="1101"/>
        <end position="1110"/>
    </location>
</feature>
<dbReference type="GO" id="GO:0052810">
    <property type="term" value="F:1-phosphatidylinositol-5-kinase activity"/>
    <property type="evidence" value="ECO:0007669"/>
    <property type="project" value="TreeGrafter"/>
</dbReference>
<dbReference type="InterPro" id="IPR037378">
    <property type="entry name" value="PIKfyve_DEP"/>
</dbReference>
<dbReference type="FunFam" id="3.30.40.10:FF:000057">
    <property type="entry name" value="1-phosphatidylinositol 3-phosphate 5-kinase isoform X1"/>
    <property type="match status" value="1"/>
</dbReference>
<dbReference type="Pfam" id="PF00118">
    <property type="entry name" value="Cpn60_TCP1"/>
    <property type="match status" value="1"/>
</dbReference>
<dbReference type="Gene3D" id="3.30.40.10">
    <property type="entry name" value="Zinc/RING finger domain, C3HC4 (zinc finger)"/>
    <property type="match status" value="1"/>
</dbReference>
<evidence type="ECO:0000256" key="13">
    <source>
        <dbReference type="ARBA" id="ARBA00022840"/>
    </source>
</evidence>
<feature type="region of interest" description="Disordered" evidence="30">
    <location>
        <begin position="329"/>
        <end position="349"/>
    </location>
</feature>
<dbReference type="CDD" id="cd15725">
    <property type="entry name" value="FYVE_PIKfyve_Fab1"/>
    <property type="match status" value="1"/>
</dbReference>
<dbReference type="GO" id="GO:0031901">
    <property type="term" value="C:early endosome membrane"/>
    <property type="evidence" value="ECO:0007669"/>
    <property type="project" value="UniProtKB-SubCell"/>
</dbReference>
<feature type="compositionally biased region" description="Polar residues" evidence="30">
    <location>
        <begin position="914"/>
        <end position="923"/>
    </location>
</feature>
<keyword evidence="7" id="KW-0479">Metal-binding</keyword>
<evidence type="ECO:0000313" key="35">
    <source>
        <dbReference type="Proteomes" id="UP000727407"/>
    </source>
</evidence>
<dbReference type="InterPro" id="IPR013083">
    <property type="entry name" value="Znf_RING/FYVE/PHD"/>
</dbReference>
<feature type="domain" description="PIPK" evidence="33">
    <location>
        <begin position="1618"/>
        <end position="1920"/>
    </location>
</feature>
<accession>A0A8J4U929</accession>
<feature type="non-terminal residue" evidence="34">
    <location>
        <position position="1"/>
    </location>
</feature>
<dbReference type="Gene3D" id="3.30.810.10">
    <property type="entry name" value="2-Layer Sandwich"/>
    <property type="match status" value="1"/>
</dbReference>
<feature type="domain" description="DEP" evidence="32">
    <location>
        <begin position="252"/>
        <end position="327"/>
    </location>
</feature>
<keyword evidence="35" id="KW-1185">Reference proteome</keyword>
<feature type="compositionally biased region" description="Basic and acidic residues" evidence="30">
    <location>
        <begin position="902"/>
        <end position="912"/>
    </location>
</feature>
<dbReference type="SUPFAM" id="SSF56104">
    <property type="entry name" value="SAICAR synthase-like"/>
    <property type="match status" value="1"/>
</dbReference>
<dbReference type="GO" id="GO:0008104">
    <property type="term" value="P:intracellular protein localization"/>
    <property type="evidence" value="ECO:0007669"/>
    <property type="project" value="UniProtKB-ARBA"/>
</dbReference>
<comment type="catalytic activity">
    <reaction evidence="21">
        <text>a 1,2-diacyl-sn-glycero-3-phospho-(1D-myo-inositol-3-phosphate) + ATP = a 1,2-diacyl-sn-glycero-3-phospho-(1D-myo-inositol-3,5-bisphosphate) + ADP + H(+)</text>
        <dbReference type="Rhea" id="RHEA:13609"/>
        <dbReference type="ChEBI" id="CHEBI:15378"/>
        <dbReference type="ChEBI" id="CHEBI:30616"/>
        <dbReference type="ChEBI" id="CHEBI:57923"/>
        <dbReference type="ChEBI" id="CHEBI:58088"/>
        <dbReference type="ChEBI" id="CHEBI:456216"/>
        <dbReference type="EC" id="2.7.1.150"/>
    </reaction>
    <physiologicalReaction direction="left-to-right" evidence="21">
        <dbReference type="Rhea" id="RHEA:13610"/>
    </physiologicalReaction>
</comment>
<protein>
    <recommendedName>
        <fullName evidence="23">1-phosphatidylinositol 3-phosphate 5-kinase</fullName>
        <ecNumber evidence="3">2.7.1.150</ecNumber>
        <ecNumber evidence="4">2.7.11.1</ecNumber>
    </recommendedName>
    <alternativeName>
        <fullName evidence="26">FYVE finger-containing phosphoinositide kinase</fullName>
    </alternativeName>
    <alternativeName>
        <fullName evidence="27">PIKfyve</fullName>
    </alternativeName>
    <alternativeName>
        <fullName evidence="25">Phosphatidylinositol 3-phosphate 5-kinase type III</fullName>
    </alternativeName>
    <alternativeName>
        <fullName evidence="24">Serine-protein kinase PIKFYVE</fullName>
    </alternativeName>
</protein>
<evidence type="ECO:0000256" key="28">
    <source>
        <dbReference type="PROSITE-ProRule" id="PRU00091"/>
    </source>
</evidence>
<evidence type="ECO:0000256" key="8">
    <source>
        <dbReference type="ARBA" id="ARBA00022741"/>
    </source>
</evidence>
<dbReference type="GO" id="GO:1903426">
    <property type="term" value="P:regulation of reactive oxygen species biosynthetic process"/>
    <property type="evidence" value="ECO:0007669"/>
    <property type="project" value="TreeGrafter"/>
</dbReference>
<evidence type="ECO:0000256" key="23">
    <source>
        <dbReference type="ARBA" id="ARBA00071350"/>
    </source>
</evidence>
<dbReference type="OrthoDB" id="158357at2759"/>
<comment type="catalytic activity">
    <reaction evidence="19">
        <text>L-seryl-[protein] + ATP = O-phospho-L-seryl-[protein] + ADP + H(+)</text>
        <dbReference type="Rhea" id="RHEA:17989"/>
        <dbReference type="Rhea" id="RHEA-COMP:9863"/>
        <dbReference type="Rhea" id="RHEA-COMP:11604"/>
        <dbReference type="ChEBI" id="CHEBI:15378"/>
        <dbReference type="ChEBI" id="CHEBI:29999"/>
        <dbReference type="ChEBI" id="CHEBI:30616"/>
        <dbReference type="ChEBI" id="CHEBI:83421"/>
        <dbReference type="ChEBI" id="CHEBI:456216"/>
        <dbReference type="EC" id="2.7.11.1"/>
    </reaction>
    <physiologicalReaction direction="left-to-right" evidence="19">
        <dbReference type="Rhea" id="RHEA:17990"/>
    </physiologicalReaction>
</comment>
<dbReference type="InterPro" id="IPR036388">
    <property type="entry name" value="WH-like_DNA-bd_sf"/>
</dbReference>
<dbReference type="InterPro" id="IPR043548">
    <property type="entry name" value="PIKfyve"/>
</dbReference>
<evidence type="ECO:0000256" key="16">
    <source>
        <dbReference type="ARBA" id="ARBA00023136"/>
    </source>
</evidence>
<evidence type="ECO:0000256" key="11">
    <source>
        <dbReference type="ARBA" id="ARBA00022777"/>
    </source>
</evidence>
<keyword evidence="5" id="KW-0597">Phosphoprotein</keyword>
<dbReference type="EC" id="2.7.11.1" evidence="4"/>
<dbReference type="PANTHER" id="PTHR46715">
    <property type="entry name" value="1-PHOSPHATIDYLINOSITOL 3-PHOSPHATE 5-KINASE"/>
    <property type="match status" value="1"/>
</dbReference>
<evidence type="ECO:0000259" key="32">
    <source>
        <dbReference type="PROSITE" id="PS50186"/>
    </source>
</evidence>
<feature type="compositionally biased region" description="Basic and acidic residues" evidence="30">
    <location>
        <begin position="839"/>
        <end position="850"/>
    </location>
</feature>
<feature type="region of interest" description="Disordered" evidence="30">
    <location>
        <begin position="1433"/>
        <end position="1517"/>
    </location>
</feature>
<sequence>GRRKSETPLGSHDPRTAVQLRTALKRLKEIMEGKSQDSDLKQYWMPDSQCKECYDCNEKFTTFRRRHHCRLCGQIFCSRCCNQEIPGKFMGYTGDLRACTYCRKIALSYAHSADSACIGEDLTALSDSPCSVCVLEPTEPRTPVGGRKASRNIFLEEDWQSLIHPESQNSGLNSRLSAVQEDLGKSPARKRSASVTNLSLDRSGSMVPSYDSSVSPQSSRVVPKPDYSEEEQRKILLDSSHLKDLWKKICHSNTGMEFQDHRYWLRTYPNCIVGKDLVNWLLRNGTVSNRAQAIAIGQALVDGRWLECVTHHDQIFRDEYALYRPLQSTEFSETPSPDTDSVTSLEGHSEPSWFKDIKFDDSDTEQLADENDLITTSSASPSKRTSVSSFHSAVDSDSASINLNVEQDNVNFHIKKQAKYPHVPPHPAEQKTEVLVTEDGGQLLSISDAFIKESLFNRRVEEKAKEMLFTPLGWHHSSLDQLREENGEKKAMERLLSANHSHMMALLQQLLYSESLSLSWRDIIVPVVRQIVQTVRPDVRSCDDDMDIRQLVHIKKIPGGKKFDSVLVNGFVCTKNIAHKKMNSYIKNPKILLLKCSIEYLYREETKFTCIDPIVLQEREFLKNYVQRIADVRPNLVLVEKTVSRIAQDMLLEHGITLVINVKPQVLDRVSRMTQGDLVMSMDQLLTKPRLGTCHKFYLHSFQLNTNNELKTLMFFDGCPSNLGCTIKLRGASEYELARVKDIIMMMVFVAYHSRLEISFLMDEFAMPPSLSKSSSFHCLLESAAEEAEKEVDMESQENQPETKEELAELQLEGDFDFEPGLQEIIKGHNRQHSASESTLKDGESPKVMRNDSPMSTIVTEGDEIKTSTPLSSQSYQPVCMTPPYLSSMEEIVEEEVNDQAEAVRSREDENTLVRGNSTSSETPLAPIQLFRDPLQDDSGMFVAEQVTSADDRLKSISASFRQELKDVILCISPFMTFREPFLLTPPGLRCPSRDYFPEQVYFSLLLNKDLREVDSRRKRILLKDTNSSSTSLSNGLGTQQRQIRVLPSHKLTTTCMTQQLSSSQDLARMLADYRAQGGRIQRDADPFAQPTQAPNAKAPVKADGEEEKGPGQSDMVWASKLDCLNPLNHQRLCVLFSSSSTQSNNAPNHCVSPWIVTMEFYGKNDLTLGIFLERYCFRPSYQCPSMYCDTPMVHHIRRFVHGSGCVQIVLKELDSPVPGYQHTILNYSWCRICKQVTPVVPLSNDSWSMSFAKYLELRFYGHQYTRRANAEPCGHSIHKDYHQYFSYNQMVASFSYIPVRLLEICLPAPKIIIRNQGPSKTILQQDLKDFALKVSQVYAAIDDRLTSLKTDTFSKTREEKMEDLFAQKDMEEGELRSWMEKLQGRLQASTVDTPQQLQAVLESVVMKKQSLCETLQSWNSKLQDLFQLEKGRKRLSVPPSPGRHRQPTNDDSKTNVLESSPRNPSPVVQNGEKALEDRHLNTMPSSTGSLSFPLPSPAEQSLEVPTSGPSFHDQDSEGEVFDSHLQGSNDSQVKEKTTMKTILANLLPGNSYNPIPLPFDPDKHYLMYDHERVPIAVCEREPSSIIAFSLSCREYKTALEDLSKSTLKTSGEEISQTNSSGENKVKNSPAKVTEGSSSQHGRSSIDAEPPKEAEGGEKQKKQTGNPHIELQFSDASTKFYCRIYYAEEFHKMRAEVMESTEEDFVRSLSHCVNWQAQGGKSGAVFYATEDDRFILKQMPRLEVQSFLDFAPHYFTYITGAVQQKRPTALAKILGVYRIGYKNSQNNTEKKLDLLVMENLFYGRKMAQVFDLKGSLRNRNVKTEQGKESCEVVLLDENLLKLVHDNPLYIRSHCKASLRAAIHSDAYFLSSHLIIDYSLLVGRDDATDQLVVGIIDYIRTFTWDKKLEMVVKSTGILGGQ</sequence>
<dbReference type="GO" id="GO:0016308">
    <property type="term" value="F:1-phosphatidylinositol-4-phosphate 5-kinase activity"/>
    <property type="evidence" value="ECO:0007669"/>
    <property type="project" value="UniProtKB-ARBA"/>
</dbReference>
<comment type="caution">
    <text evidence="34">The sequence shown here is derived from an EMBL/GenBank/DDBJ whole genome shotgun (WGS) entry which is preliminary data.</text>
</comment>
<evidence type="ECO:0000256" key="2">
    <source>
        <dbReference type="ARBA" id="ARBA00004633"/>
    </source>
</evidence>
<reference evidence="34" key="1">
    <citation type="submission" date="2020-07" db="EMBL/GenBank/DDBJ databases">
        <title>Clarias magur genome sequencing, assembly and annotation.</title>
        <authorList>
            <person name="Kushwaha B."/>
            <person name="Kumar R."/>
            <person name="Das P."/>
            <person name="Joshi C.G."/>
            <person name="Kumar D."/>
            <person name="Nagpure N.S."/>
            <person name="Pandey M."/>
            <person name="Agarwal S."/>
            <person name="Srivastava S."/>
            <person name="Singh M."/>
            <person name="Sahoo L."/>
            <person name="Jayasankar P."/>
            <person name="Meher P.K."/>
            <person name="Koringa P.G."/>
            <person name="Iquebal M.A."/>
            <person name="Das S.P."/>
            <person name="Bit A."/>
            <person name="Patnaik S."/>
            <person name="Patel N."/>
            <person name="Shah T.M."/>
            <person name="Hinsu A."/>
            <person name="Jena J.K."/>
        </authorList>
    </citation>
    <scope>NUCLEOTIDE SEQUENCE</scope>
    <source>
        <strain evidence="34">CIFAMagur01</strain>
        <tissue evidence="34">Testis</tissue>
    </source>
</reference>
<evidence type="ECO:0000259" key="31">
    <source>
        <dbReference type="PROSITE" id="PS50178"/>
    </source>
</evidence>
<dbReference type="SUPFAM" id="SSF52029">
    <property type="entry name" value="GroEL apical domain-like"/>
    <property type="match status" value="1"/>
</dbReference>
<proteinExistence type="predicted"/>
<dbReference type="Pfam" id="PF01363">
    <property type="entry name" value="FYVE"/>
    <property type="match status" value="1"/>
</dbReference>
<feature type="region of interest" description="Disordered" evidence="30">
    <location>
        <begin position="1084"/>
        <end position="1113"/>
    </location>
</feature>
<dbReference type="GO" id="GO:0090385">
    <property type="term" value="P:phagosome-lysosome fusion"/>
    <property type="evidence" value="ECO:0007669"/>
    <property type="project" value="UniProtKB-ARBA"/>
</dbReference>
<organism evidence="34 35">
    <name type="scientific">Clarias magur</name>
    <name type="common">Asian catfish</name>
    <name type="synonym">Macropteronotus magur</name>
    <dbReference type="NCBI Taxonomy" id="1594786"/>
    <lineage>
        <taxon>Eukaryota</taxon>
        <taxon>Metazoa</taxon>
        <taxon>Chordata</taxon>
        <taxon>Craniata</taxon>
        <taxon>Vertebrata</taxon>
        <taxon>Euteleostomi</taxon>
        <taxon>Actinopterygii</taxon>
        <taxon>Neopterygii</taxon>
        <taxon>Teleostei</taxon>
        <taxon>Ostariophysi</taxon>
        <taxon>Siluriformes</taxon>
        <taxon>Clariidae</taxon>
        <taxon>Clarias</taxon>
    </lineage>
</organism>
<evidence type="ECO:0000256" key="18">
    <source>
        <dbReference type="ARBA" id="ARBA00046301"/>
    </source>
</evidence>
<evidence type="ECO:0000256" key="17">
    <source>
        <dbReference type="ARBA" id="ARBA00023329"/>
    </source>
</evidence>
<dbReference type="SMART" id="SM00064">
    <property type="entry name" value="FYVE"/>
    <property type="match status" value="1"/>
</dbReference>
<evidence type="ECO:0000256" key="6">
    <source>
        <dbReference type="ARBA" id="ARBA00022679"/>
    </source>
</evidence>
<dbReference type="Pfam" id="PF01504">
    <property type="entry name" value="PIP5K"/>
    <property type="match status" value="1"/>
</dbReference>
<evidence type="ECO:0000256" key="19">
    <source>
        <dbReference type="ARBA" id="ARBA00048977"/>
    </source>
</evidence>
<dbReference type="CDD" id="cd17300">
    <property type="entry name" value="PIPKc_PIKfyve"/>
    <property type="match status" value="1"/>
</dbReference>
<dbReference type="PANTHER" id="PTHR46715:SF1">
    <property type="entry name" value="1-PHOSPHATIDYLINOSITOL 3-PHOSPHATE 5-KINASE"/>
    <property type="match status" value="1"/>
</dbReference>
<dbReference type="InterPro" id="IPR000591">
    <property type="entry name" value="DEP_dom"/>
</dbReference>
<keyword evidence="12" id="KW-0862">Zinc</keyword>
<feature type="region of interest" description="Disordered" evidence="30">
    <location>
        <begin position="1607"/>
        <end position="1669"/>
    </location>
</feature>
<dbReference type="InterPro" id="IPR002498">
    <property type="entry name" value="PInositol-4-P-4/5-kinase_core"/>
</dbReference>
<evidence type="ECO:0000256" key="14">
    <source>
        <dbReference type="ARBA" id="ARBA00022990"/>
    </source>
</evidence>
<evidence type="ECO:0000256" key="15">
    <source>
        <dbReference type="ARBA" id="ARBA00023098"/>
    </source>
</evidence>
<dbReference type="PROSITE" id="PS50178">
    <property type="entry name" value="ZF_FYVE"/>
    <property type="match status" value="1"/>
</dbReference>
<dbReference type="GO" id="GO:0008270">
    <property type="term" value="F:zinc ion binding"/>
    <property type="evidence" value="ECO:0007669"/>
    <property type="project" value="UniProtKB-KW"/>
</dbReference>
<dbReference type="Gene3D" id="1.10.10.10">
    <property type="entry name" value="Winged helix-like DNA-binding domain superfamily/Winged helix DNA-binding domain"/>
    <property type="match status" value="1"/>
</dbReference>
<dbReference type="SMART" id="SM00049">
    <property type="entry name" value="DEP"/>
    <property type="match status" value="1"/>
</dbReference>
<dbReference type="FunFam" id="1.10.10.10:FF:000206">
    <property type="entry name" value="1-phosphatidylinositol 3-phosphate 5-kinase isoform X1"/>
    <property type="match status" value="1"/>
</dbReference>
<feature type="compositionally biased region" description="Polar residues" evidence="30">
    <location>
        <begin position="329"/>
        <end position="346"/>
    </location>
</feature>
<evidence type="ECO:0000256" key="29">
    <source>
        <dbReference type="PROSITE-ProRule" id="PRU00781"/>
    </source>
</evidence>
<dbReference type="PROSITE" id="PS50186">
    <property type="entry name" value="DEP"/>
    <property type="match status" value="1"/>
</dbReference>
<feature type="compositionally biased region" description="Polar residues" evidence="30">
    <location>
        <begin position="1607"/>
        <end position="1623"/>
    </location>
</feature>
<evidence type="ECO:0000256" key="22">
    <source>
        <dbReference type="ARBA" id="ARBA00065580"/>
    </source>
</evidence>
<comment type="subunit">
    <text evidence="22">Component of the PI(3,5)P2 regulatory complex/PAS complex, at least composed of PIKFYVE, FIG4 and VAC14. VAC14 nucleates the assembly of the complex and serves as a scaffold by pentamerizing into a star-shaped structure, which can bind a single copy each of PIKFYVE and FIG4 and coordinates their activities. Interacts (via chaperonin-like domain) with RABEPK; the interaction recruits RABEPK to the endosomal membrane. Interacts with SPAG9. Interacts with EGFR.</text>
</comment>
<keyword evidence="9" id="KW-0967">Endosome</keyword>
<feature type="compositionally biased region" description="Polar residues" evidence="30">
    <location>
        <begin position="1455"/>
        <end position="1469"/>
    </location>
</feature>
<dbReference type="FunFam" id="3.30.800.10:FF:000004">
    <property type="entry name" value="1-phosphatidylinositol 3-phosphate 5-kinase isoform X1"/>
    <property type="match status" value="1"/>
</dbReference>
<dbReference type="Pfam" id="PF00610">
    <property type="entry name" value="DEP"/>
    <property type="match status" value="1"/>
</dbReference>
<dbReference type="InterPro" id="IPR011011">
    <property type="entry name" value="Znf_FYVE_PHD"/>
</dbReference>
<evidence type="ECO:0000256" key="10">
    <source>
        <dbReference type="ARBA" id="ARBA00022771"/>
    </source>
</evidence>
<keyword evidence="16" id="KW-0472">Membrane</keyword>
<evidence type="ECO:0000256" key="27">
    <source>
        <dbReference type="ARBA" id="ARBA00081348"/>
    </source>
</evidence>
<dbReference type="Proteomes" id="UP000727407">
    <property type="component" value="Unassembled WGS sequence"/>
</dbReference>
<keyword evidence="10 28" id="KW-0863">Zinc-finger</keyword>
<dbReference type="GO" id="GO:0035556">
    <property type="term" value="P:intracellular signal transduction"/>
    <property type="evidence" value="ECO:0007669"/>
    <property type="project" value="InterPro"/>
</dbReference>
<dbReference type="InterPro" id="IPR000306">
    <property type="entry name" value="Znf_FYVE"/>
</dbReference>
<evidence type="ECO:0000256" key="26">
    <source>
        <dbReference type="ARBA" id="ARBA00077675"/>
    </source>
</evidence>
<dbReference type="EC" id="2.7.1.150" evidence="3"/>
<dbReference type="CDD" id="cd04448">
    <property type="entry name" value="DEP_PIKfyve"/>
    <property type="match status" value="1"/>
</dbReference>
<keyword evidence="17" id="KW-0968">Cytoplasmic vesicle</keyword>
<evidence type="ECO:0000256" key="1">
    <source>
        <dbReference type="ARBA" id="ARBA00004220"/>
    </source>
</evidence>
<dbReference type="PROSITE" id="PS51455">
    <property type="entry name" value="PIPK"/>
    <property type="match status" value="1"/>
</dbReference>
<keyword evidence="15" id="KW-0443">Lipid metabolism</keyword>
<evidence type="ECO:0000256" key="25">
    <source>
        <dbReference type="ARBA" id="ARBA00077223"/>
    </source>
</evidence>
<feature type="region of interest" description="Disordered" evidence="30">
    <location>
        <begin position="901"/>
        <end position="926"/>
    </location>
</feature>
<dbReference type="InterPro" id="IPR044769">
    <property type="entry name" value="PIKfyve_PIPKc"/>
</dbReference>
<feature type="non-terminal residue" evidence="34">
    <location>
        <position position="1920"/>
    </location>
</feature>
<evidence type="ECO:0000256" key="4">
    <source>
        <dbReference type="ARBA" id="ARBA00012513"/>
    </source>
</evidence>
<dbReference type="Gene3D" id="3.30.800.10">
    <property type="entry name" value="Phosphatidylinositol Phosphate Kinase II Beta"/>
    <property type="match status" value="1"/>
</dbReference>
<evidence type="ECO:0000256" key="21">
    <source>
        <dbReference type="ARBA" id="ARBA00052820"/>
    </source>
</evidence>
<evidence type="ECO:0000256" key="9">
    <source>
        <dbReference type="ARBA" id="ARBA00022753"/>
    </source>
</evidence>
<evidence type="ECO:0000256" key="20">
    <source>
        <dbReference type="ARBA" id="ARBA00050945"/>
    </source>
</evidence>
<dbReference type="InterPro" id="IPR027484">
    <property type="entry name" value="PInositol-4-P-5-kinase_N"/>
</dbReference>
<dbReference type="InterPro" id="IPR002423">
    <property type="entry name" value="Cpn60/GroEL/TCP-1"/>
</dbReference>
<dbReference type="InterPro" id="IPR036390">
    <property type="entry name" value="WH_DNA-bd_sf"/>
</dbReference>
<evidence type="ECO:0000256" key="12">
    <source>
        <dbReference type="ARBA" id="ARBA00022833"/>
    </source>
</evidence>
<dbReference type="InterPro" id="IPR017455">
    <property type="entry name" value="Znf_FYVE-rel"/>
</dbReference>
<name>A0A8J4U929_CLAMG</name>
<dbReference type="GO" id="GO:0030670">
    <property type="term" value="C:phagocytic vesicle membrane"/>
    <property type="evidence" value="ECO:0007669"/>
    <property type="project" value="UniProtKB-SubCell"/>
</dbReference>
<dbReference type="GO" id="GO:0005524">
    <property type="term" value="F:ATP binding"/>
    <property type="evidence" value="ECO:0007669"/>
    <property type="project" value="UniProtKB-UniRule"/>
</dbReference>
<dbReference type="InterPro" id="IPR027483">
    <property type="entry name" value="PInositol-4-P-4/5-kinase_C_sf"/>
</dbReference>
<dbReference type="GO" id="GO:0031902">
    <property type="term" value="C:late endosome membrane"/>
    <property type="evidence" value="ECO:0007669"/>
    <property type="project" value="UniProtKB-SubCell"/>
</dbReference>
<evidence type="ECO:0000256" key="24">
    <source>
        <dbReference type="ARBA" id="ARBA00076918"/>
    </source>
</evidence>
<keyword evidence="8 29" id="KW-0547">Nucleotide-binding</keyword>